<evidence type="ECO:0008006" key="4">
    <source>
        <dbReference type="Google" id="ProtNLM"/>
    </source>
</evidence>
<proteinExistence type="predicted"/>
<evidence type="ECO:0000256" key="1">
    <source>
        <dbReference type="SAM" id="Phobius"/>
    </source>
</evidence>
<feature type="transmembrane region" description="Helical" evidence="1">
    <location>
        <begin position="185"/>
        <end position="204"/>
    </location>
</feature>
<name>A0A1H8F885_9PROT</name>
<accession>A0A1H8F885</accession>
<dbReference type="PANTHER" id="PTHR34368:SF1">
    <property type="entry name" value="OS01G0962200 PROTEIN"/>
    <property type="match status" value="1"/>
</dbReference>
<dbReference type="PANTHER" id="PTHR34368">
    <property type="entry name" value="OS01G0962200 PROTEIN"/>
    <property type="match status" value="1"/>
</dbReference>
<dbReference type="EMBL" id="FOCP01000012">
    <property type="protein sequence ID" value="SEN27840.1"/>
    <property type="molecule type" value="Genomic_DNA"/>
</dbReference>
<gene>
    <name evidence="2" type="ORF">SAMN05216325_11240</name>
</gene>
<protein>
    <recommendedName>
        <fullName evidence="4">Ceramidase</fullName>
    </recommendedName>
</protein>
<dbReference type="STRING" id="917.SAMN05216326_10958"/>
<feature type="transmembrane region" description="Helical" evidence="1">
    <location>
        <begin position="54"/>
        <end position="77"/>
    </location>
</feature>
<keyword evidence="1" id="KW-0812">Transmembrane</keyword>
<feature type="transmembrane region" description="Helical" evidence="1">
    <location>
        <begin position="153"/>
        <end position="173"/>
    </location>
</feature>
<dbReference type="AlphaFoldDB" id="A0A1H8F885"/>
<evidence type="ECO:0000313" key="3">
    <source>
        <dbReference type="Proteomes" id="UP000199459"/>
    </source>
</evidence>
<sequence length="272" mass="30744">MIPTGTFNQSTRRRLILLLIFSFVVVLLAVSMPPTSQPQAYHQFADQRLLFGIPNFMNVISNLAILLSGATGLLFLWRSYRRLNECQQLCFLTTAEYFPYLLVFVSAVMVVPGSAYYHWEPDNASLLWDRLPIALGVTALLAAVLSERVHPKLGTGVLPILVLMGMASVIYWYLGELRGIGNLNFYIVIQFYSLLLIVLLSILLPSRYTHGNEIFRVIGFYALAKLAETFDHEIYNLVGIVSGHTVKHLLAAWAIWLIVRMLQRRTPVSAKQ</sequence>
<reference evidence="2 3" key="1">
    <citation type="submission" date="2016-10" db="EMBL/GenBank/DDBJ databases">
        <authorList>
            <person name="de Groot N.N."/>
        </authorList>
    </citation>
    <scope>NUCLEOTIDE SEQUENCE [LARGE SCALE GENOMIC DNA]</scope>
    <source>
        <strain evidence="2 3">Nm22</strain>
    </source>
</reference>
<dbReference type="Proteomes" id="UP000199459">
    <property type="component" value="Unassembled WGS sequence"/>
</dbReference>
<keyword evidence="1" id="KW-0472">Membrane</keyword>
<dbReference type="RefSeq" id="WP_245738892.1">
    <property type="nucleotide sequence ID" value="NZ_FOCP01000012.1"/>
</dbReference>
<keyword evidence="1" id="KW-1133">Transmembrane helix</keyword>
<feature type="transmembrane region" description="Helical" evidence="1">
    <location>
        <begin position="97"/>
        <end position="119"/>
    </location>
</feature>
<organism evidence="2 3">
    <name type="scientific">Nitrosomonas marina</name>
    <dbReference type="NCBI Taxonomy" id="917"/>
    <lineage>
        <taxon>Bacteria</taxon>
        <taxon>Pseudomonadati</taxon>
        <taxon>Pseudomonadota</taxon>
        <taxon>Betaproteobacteria</taxon>
        <taxon>Nitrosomonadales</taxon>
        <taxon>Nitrosomonadaceae</taxon>
        <taxon>Nitrosomonas</taxon>
    </lineage>
</organism>
<evidence type="ECO:0000313" key="2">
    <source>
        <dbReference type="EMBL" id="SEN27840.1"/>
    </source>
</evidence>